<evidence type="ECO:0000313" key="1">
    <source>
        <dbReference type="EMBL" id="PUZ75219.1"/>
    </source>
</evidence>
<dbReference type="Gramene" id="PUZ75219">
    <property type="protein sequence ID" value="PUZ75219"/>
    <property type="gene ID" value="GQ55_1G136500"/>
</dbReference>
<gene>
    <name evidence="1" type="ORF">GQ55_1G136500</name>
</gene>
<dbReference type="EMBL" id="CM009749">
    <property type="protein sequence ID" value="PUZ75219.1"/>
    <property type="molecule type" value="Genomic_DNA"/>
</dbReference>
<name>A0A2T7F573_9POAL</name>
<keyword evidence="2" id="KW-1185">Reference proteome</keyword>
<accession>A0A2T7F573</accession>
<evidence type="ECO:0000313" key="2">
    <source>
        <dbReference type="Proteomes" id="UP000244336"/>
    </source>
</evidence>
<protein>
    <submittedName>
        <fullName evidence="1">Uncharacterized protein</fullName>
    </submittedName>
</protein>
<dbReference type="AlphaFoldDB" id="A0A2T7F573"/>
<proteinExistence type="predicted"/>
<dbReference type="Proteomes" id="UP000244336">
    <property type="component" value="Chromosome 1"/>
</dbReference>
<organism evidence="1 2">
    <name type="scientific">Panicum hallii var. hallii</name>
    <dbReference type="NCBI Taxonomy" id="1504633"/>
    <lineage>
        <taxon>Eukaryota</taxon>
        <taxon>Viridiplantae</taxon>
        <taxon>Streptophyta</taxon>
        <taxon>Embryophyta</taxon>
        <taxon>Tracheophyta</taxon>
        <taxon>Spermatophyta</taxon>
        <taxon>Magnoliopsida</taxon>
        <taxon>Liliopsida</taxon>
        <taxon>Poales</taxon>
        <taxon>Poaceae</taxon>
        <taxon>PACMAD clade</taxon>
        <taxon>Panicoideae</taxon>
        <taxon>Panicodae</taxon>
        <taxon>Paniceae</taxon>
        <taxon>Panicinae</taxon>
        <taxon>Panicum</taxon>
        <taxon>Panicum sect. Panicum</taxon>
    </lineage>
</organism>
<sequence>MKNRRGTGAAYAYAYLALCPSYSGWQELRRTSRGRRGAAAAADVYARGAPGVLPSKTGSADLAIDARETRPRVGSVRSSMFGASPAGCF</sequence>
<reference evidence="1 2" key="1">
    <citation type="submission" date="2018-04" db="EMBL/GenBank/DDBJ databases">
        <title>WGS assembly of Panicum hallii var. hallii HAL2.</title>
        <authorList>
            <person name="Lovell J."/>
            <person name="Jenkins J."/>
            <person name="Lowry D."/>
            <person name="Mamidi S."/>
            <person name="Sreedasyam A."/>
            <person name="Weng X."/>
            <person name="Barry K."/>
            <person name="Bonette J."/>
            <person name="Campitelli B."/>
            <person name="Daum C."/>
            <person name="Gordon S."/>
            <person name="Gould B."/>
            <person name="Lipzen A."/>
            <person name="MacQueen A."/>
            <person name="Palacio-Mejia J."/>
            <person name="Plott C."/>
            <person name="Shakirov E."/>
            <person name="Shu S."/>
            <person name="Yoshinaga Y."/>
            <person name="Zane M."/>
            <person name="Rokhsar D."/>
            <person name="Grimwood J."/>
            <person name="Schmutz J."/>
            <person name="Juenger T."/>
        </authorList>
    </citation>
    <scope>NUCLEOTIDE SEQUENCE [LARGE SCALE GENOMIC DNA]</scope>
    <source>
        <strain evidence="2">cv. HAL2</strain>
    </source>
</reference>